<feature type="region of interest" description="Disordered" evidence="3">
    <location>
        <begin position="907"/>
        <end position="987"/>
    </location>
</feature>
<comment type="caution">
    <text evidence="4">The sequence shown here is derived from an EMBL/GenBank/DDBJ whole genome shotgun (WGS) entry which is preliminary data.</text>
</comment>
<feature type="region of interest" description="Disordered" evidence="3">
    <location>
        <begin position="625"/>
        <end position="644"/>
    </location>
</feature>
<dbReference type="InterPro" id="IPR050216">
    <property type="entry name" value="LRR_domain-containing"/>
</dbReference>
<proteinExistence type="predicted"/>
<evidence type="ECO:0000256" key="1">
    <source>
        <dbReference type="ARBA" id="ARBA00022614"/>
    </source>
</evidence>
<dbReference type="STRING" id="205917.A0A4Y9YYL4"/>
<accession>A0A4Y9YYL4</accession>
<sequence length="987" mass="106633">MAVSEVDFAVGRVSPGLFQHKRRPSSPPVASTSLNHIHIAEALLRSEDNGATLDLSHKGITDVGEYGAEELAAIGREDLMEDESSVLRITLASNRLATLPMAFALLSRLRYLNLKSNSFSVFPDVLTIMPSLEVLDIGRNKLKRLPSQPGSLINLRVFSIYKNRITKLPPYLAQFKKLNILRIEANPLEWPPKSVTDGQEPSKDWVKGLQRWIEDNSSASEHRKLSDDSLFKEPIEDVAPSDNISDAAPSFFQQSTRVNGWATDSDISVISDSESSRMPAPSPRTDRPPPLYLGSLPPANSDRASSRSPESYLPTPEGSASPDGDSSNFGDGPVHARNASYAGSTRGHSRGSLTGKKSLPDLRPAKLRLGAELGRTDVPDMPYGNHQAAFASALKANKSADNFSIPSPLSQRQDSSESSDGFPFAYRTARPIPPPSRMTSSPTQFDQPAPPMDVERNSYFRRFSTLASSAVANTIPEPLLILVDAIRGILFAVSQVYQSLRHYTVYAIDERLSSVLSKVLDPASAYMAQLISALDRFDSMSRRTIPTPSVCRAVVQSCKDNVAAFGKAVGVLSLQLKVLALHDDVRYTRQMLLTLYSASAEISHAWNSMASHLNAVEPFLRDLRPPPATKSRKPSMHSPLVGSFDAPPASAPAMAAAFPPAFPPESPTTWRTHMASSLPSSVDIPQFQAGVATGTDTPTPRAALRQAGYFNALSSASISIPSPSRLPSKSIAYASSMHSRQGSQSSLTGSSTSASPSMNGRLPVFDAPADLSTLVDKEALDAMTKAVEAAPSVWDMVDTVLTDMPERKQEISETLDTAQAVTAQLKESITALQDGVQVDRKALHDDAHLFVKTVVQLSNAIRSHGGSHPLSSVIRTHMVKLTNATEEFVILLHVSSFSRAPRPYSPMTVVNGSSQPSVSHSTDDSRLGPSLSRSLSHGTEALPTMPFGSPPSRDRDAPHSALPNQSFSIPTPPRRIKKDPADDTLDA</sequence>
<organism evidence="4 5">
    <name type="scientific">Dentipellis fragilis</name>
    <dbReference type="NCBI Taxonomy" id="205917"/>
    <lineage>
        <taxon>Eukaryota</taxon>
        <taxon>Fungi</taxon>
        <taxon>Dikarya</taxon>
        <taxon>Basidiomycota</taxon>
        <taxon>Agaricomycotina</taxon>
        <taxon>Agaricomycetes</taxon>
        <taxon>Russulales</taxon>
        <taxon>Hericiaceae</taxon>
        <taxon>Dentipellis</taxon>
    </lineage>
</organism>
<dbReference type="AlphaFoldDB" id="A0A4Y9YYL4"/>
<dbReference type="Proteomes" id="UP000298327">
    <property type="component" value="Unassembled WGS sequence"/>
</dbReference>
<gene>
    <name evidence="4" type="ORF">EVG20_g4426</name>
</gene>
<keyword evidence="1" id="KW-0433">Leucine-rich repeat</keyword>
<evidence type="ECO:0000313" key="5">
    <source>
        <dbReference type="Proteomes" id="UP000298327"/>
    </source>
</evidence>
<evidence type="ECO:0000313" key="4">
    <source>
        <dbReference type="EMBL" id="TFY66661.1"/>
    </source>
</evidence>
<feature type="region of interest" description="Disordered" evidence="3">
    <location>
        <begin position="402"/>
        <end position="451"/>
    </location>
</feature>
<keyword evidence="5" id="KW-1185">Reference proteome</keyword>
<feature type="region of interest" description="Disordered" evidence="3">
    <location>
        <begin position="270"/>
        <end position="364"/>
    </location>
</feature>
<keyword evidence="2" id="KW-0677">Repeat</keyword>
<dbReference type="InterPro" id="IPR032675">
    <property type="entry name" value="LRR_dom_sf"/>
</dbReference>
<dbReference type="GO" id="GO:0005737">
    <property type="term" value="C:cytoplasm"/>
    <property type="evidence" value="ECO:0007669"/>
    <property type="project" value="TreeGrafter"/>
</dbReference>
<feature type="region of interest" description="Disordered" evidence="3">
    <location>
        <begin position="735"/>
        <end position="761"/>
    </location>
</feature>
<evidence type="ECO:0000256" key="3">
    <source>
        <dbReference type="SAM" id="MobiDB-lite"/>
    </source>
</evidence>
<feature type="compositionally biased region" description="Low complexity" evidence="3">
    <location>
        <begin position="927"/>
        <end position="936"/>
    </location>
</feature>
<feature type="compositionally biased region" description="Polar residues" evidence="3">
    <location>
        <begin position="437"/>
        <end position="446"/>
    </location>
</feature>
<feature type="compositionally biased region" description="Polar residues" evidence="3">
    <location>
        <begin position="908"/>
        <end position="920"/>
    </location>
</feature>
<dbReference type="SMART" id="SM00369">
    <property type="entry name" value="LRR_TYP"/>
    <property type="match status" value="3"/>
</dbReference>
<feature type="compositionally biased region" description="Low complexity" evidence="3">
    <location>
        <begin position="735"/>
        <end position="757"/>
    </location>
</feature>
<dbReference type="Pfam" id="PF13855">
    <property type="entry name" value="LRR_8"/>
    <property type="match status" value="1"/>
</dbReference>
<dbReference type="PANTHER" id="PTHR48051">
    <property type="match status" value="1"/>
</dbReference>
<reference evidence="4 5" key="1">
    <citation type="submission" date="2019-02" db="EMBL/GenBank/DDBJ databases">
        <title>Genome sequencing of the rare red list fungi Dentipellis fragilis.</title>
        <authorList>
            <person name="Buettner E."/>
            <person name="Kellner H."/>
        </authorList>
    </citation>
    <scope>NUCLEOTIDE SEQUENCE [LARGE SCALE GENOMIC DNA]</scope>
    <source>
        <strain evidence="4 5">DSM 105465</strain>
    </source>
</reference>
<dbReference type="InterPro" id="IPR003591">
    <property type="entry name" value="Leu-rich_rpt_typical-subtyp"/>
</dbReference>
<feature type="compositionally biased region" description="Polar residues" evidence="3">
    <location>
        <begin position="402"/>
        <end position="419"/>
    </location>
</feature>
<evidence type="ECO:0008006" key="6">
    <source>
        <dbReference type="Google" id="ProtNLM"/>
    </source>
</evidence>
<feature type="region of interest" description="Disordered" evidence="3">
    <location>
        <begin position="655"/>
        <end position="675"/>
    </location>
</feature>
<dbReference type="Pfam" id="PF10428">
    <property type="entry name" value="SOG2"/>
    <property type="match status" value="1"/>
</dbReference>
<dbReference type="PANTHER" id="PTHR48051:SF46">
    <property type="entry name" value="LEUCINE RICH REPEAT-CONTAINING DOMAIN PROTEIN"/>
    <property type="match status" value="1"/>
</dbReference>
<name>A0A4Y9YYL4_9AGAM</name>
<dbReference type="OrthoDB" id="1394818at2759"/>
<evidence type="ECO:0000256" key="2">
    <source>
        <dbReference type="ARBA" id="ARBA00022737"/>
    </source>
</evidence>
<protein>
    <recommendedName>
        <fullName evidence="6">RAM signaling network component</fullName>
    </recommendedName>
</protein>
<dbReference type="EMBL" id="SEOQ01000228">
    <property type="protein sequence ID" value="TFY66661.1"/>
    <property type="molecule type" value="Genomic_DNA"/>
</dbReference>
<dbReference type="Gene3D" id="3.80.10.10">
    <property type="entry name" value="Ribonuclease Inhibitor"/>
    <property type="match status" value="1"/>
</dbReference>
<dbReference type="InterPro" id="IPR019487">
    <property type="entry name" value="RAM_signalling_pathway_SOG2"/>
</dbReference>
<dbReference type="SUPFAM" id="SSF52058">
    <property type="entry name" value="L domain-like"/>
    <property type="match status" value="1"/>
</dbReference>
<dbReference type="InterPro" id="IPR001611">
    <property type="entry name" value="Leu-rich_rpt"/>
</dbReference>